<evidence type="ECO:0000256" key="1">
    <source>
        <dbReference type="ARBA" id="ARBA00022801"/>
    </source>
</evidence>
<dbReference type="GO" id="GO:0016787">
    <property type="term" value="F:hydrolase activity"/>
    <property type="evidence" value="ECO:0007669"/>
    <property type="project" value="UniProtKB-KW"/>
</dbReference>
<name>L8GMT9_ACACF</name>
<evidence type="ECO:0000313" key="5">
    <source>
        <dbReference type="Proteomes" id="UP000011083"/>
    </source>
</evidence>
<dbReference type="EMBL" id="KB008072">
    <property type="protein sequence ID" value="ELR14119.1"/>
    <property type="molecule type" value="Genomic_DNA"/>
</dbReference>
<dbReference type="PRINTS" id="PR00412">
    <property type="entry name" value="EPOXHYDRLASE"/>
</dbReference>
<dbReference type="Pfam" id="PF12697">
    <property type="entry name" value="Abhydrolase_6"/>
    <property type="match status" value="1"/>
</dbReference>
<proteinExistence type="inferred from homology"/>
<dbReference type="Gene3D" id="3.40.50.1820">
    <property type="entry name" value="alpha/beta hydrolase"/>
    <property type="match status" value="1"/>
</dbReference>
<dbReference type="OMA" id="YQIPMLV"/>
<keyword evidence="1 4" id="KW-0378">Hydrolase</keyword>
<gene>
    <name evidence="4" type="ORF">ACA1_322160</name>
</gene>
<evidence type="ECO:0000256" key="2">
    <source>
        <dbReference type="ARBA" id="ARBA00038334"/>
    </source>
</evidence>
<reference evidence="4 5" key="1">
    <citation type="journal article" date="2013" name="Genome Biol.">
        <title>Genome of Acanthamoeba castellanii highlights extensive lateral gene transfer and early evolution of tyrosine kinase signaling.</title>
        <authorList>
            <person name="Clarke M."/>
            <person name="Lohan A.J."/>
            <person name="Liu B."/>
            <person name="Lagkouvardos I."/>
            <person name="Roy S."/>
            <person name="Zafar N."/>
            <person name="Bertelli C."/>
            <person name="Schilde C."/>
            <person name="Kianianmomeni A."/>
            <person name="Burglin T.R."/>
            <person name="Frech C."/>
            <person name="Turcotte B."/>
            <person name="Kopec K.O."/>
            <person name="Synnott J.M."/>
            <person name="Choo C."/>
            <person name="Paponov I."/>
            <person name="Finkler A."/>
            <person name="Soon Heng Tan C."/>
            <person name="Hutchins A.P."/>
            <person name="Weinmeier T."/>
            <person name="Rattei T."/>
            <person name="Chu J.S."/>
            <person name="Gimenez G."/>
            <person name="Irimia M."/>
            <person name="Rigden D.J."/>
            <person name="Fitzpatrick D.A."/>
            <person name="Lorenzo-Morales J."/>
            <person name="Bateman A."/>
            <person name="Chiu C.H."/>
            <person name="Tang P."/>
            <person name="Hegemann P."/>
            <person name="Fromm H."/>
            <person name="Raoult D."/>
            <person name="Greub G."/>
            <person name="Miranda-Saavedra D."/>
            <person name="Chen N."/>
            <person name="Nash P."/>
            <person name="Ginger M.L."/>
            <person name="Horn M."/>
            <person name="Schaap P."/>
            <person name="Caler L."/>
            <person name="Loftus B."/>
        </authorList>
    </citation>
    <scope>NUCLEOTIDE SEQUENCE [LARGE SCALE GENOMIC DNA]</scope>
    <source>
        <strain evidence="4 5">Neff</strain>
    </source>
</reference>
<dbReference type="STRING" id="1257118.L8GMT9"/>
<dbReference type="PANTHER" id="PTHR43329">
    <property type="entry name" value="EPOXIDE HYDROLASE"/>
    <property type="match status" value="1"/>
</dbReference>
<dbReference type="KEGG" id="acan:ACA1_322160"/>
<dbReference type="VEuPathDB" id="AmoebaDB:ACA1_322160"/>
<accession>L8GMT9</accession>
<organism evidence="4 5">
    <name type="scientific">Acanthamoeba castellanii (strain ATCC 30010 / Neff)</name>
    <dbReference type="NCBI Taxonomy" id="1257118"/>
    <lineage>
        <taxon>Eukaryota</taxon>
        <taxon>Amoebozoa</taxon>
        <taxon>Discosea</taxon>
        <taxon>Longamoebia</taxon>
        <taxon>Centramoebida</taxon>
        <taxon>Acanthamoebidae</taxon>
        <taxon>Acanthamoeba</taxon>
    </lineage>
</organism>
<dbReference type="AlphaFoldDB" id="L8GMT9"/>
<feature type="domain" description="AB hydrolase-1" evidence="3">
    <location>
        <begin position="44"/>
        <end position="325"/>
    </location>
</feature>
<sequence length="342" mass="38657">MEGVTHHYVSLPTGVRLHFVEWTQTTTSAGSGSQASGARQLPPLVLCHGWPDFWHCNNTKIFWLYQIKALGAAGYRVIAPDLRGFGESQGPHEVEAYGLQEVAGDLVALLDVLDIAKAVFIGHDCRVLGVAALNTPFYPPNPERNPLTAMTEKPGNYDYQLYFMQEGVAEAEFERDVEYALACLIRSSHPSDMAPLLEAKTRLSTANVRERGGMLVGFPPKEKMKYSVMFTPAEFQYYADTFKKSGFRGGLNWYRNVEKNWRWNCAQASHKILQPCLMVTAGKDRVLPPSASKHMERWIPRLSRHHIEECAHWTQQEHPQEVNRALLHWLNSIINDPKAAKL</sequence>
<dbReference type="OrthoDB" id="408373at2759"/>
<dbReference type="SUPFAM" id="SSF53474">
    <property type="entry name" value="alpha/beta-Hydrolases"/>
    <property type="match status" value="1"/>
</dbReference>
<dbReference type="InterPro" id="IPR000639">
    <property type="entry name" value="Epox_hydrolase-like"/>
</dbReference>
<dbReference type="Proteomes" id="UP000011083">
    <property type="component" value="Unassembled WGS sequence"/>
</dbReference>
<comment type="similarity">
    <text evidence="2">Belongs to the AB hydrolase superfamily. Epoxide hydrolase family.</text>
</comment>
<protein>
    <submittedName>
        <fullName evidence="4">Epoxide hydrolase 2, cytoplasmic, putative</fullName>
    </submittedName>
</protein>
<dbReference type="GeneID" id="14914696"/>
<dbReference type="RefSeq" id="XP_004336132.1">
    <property type="nucleotide sequence ID" value="XM_004336084.1"/>
</dbReference>
<evidence type="ECO:0000313" key="4">
    <source>
        <dbReference type="EMBL" id="ELR14119.1"/>
    </source>
</evidence>
<dbReference type="InterPro" id="IPR029058">
    <property type="entry name" value="AB_hydrolase_fold"/>
</dbReference>
<evidence type="ECO:0000259" key="3">
    <source>
        <dbReference type="Pfam" id="PF12697"/>
    </source>
</evidence>
<dbReference type="InterPro" id="IPR000073">
    <property type="entry name" value="AB_hydrolase_1"/>
</dbReference>
<keyword evidence="5" id="KW-1185">Reference proteome</keyword>